<name>A0A7W6EGR9_9HYPH</name>
<evidence type="ECO:0000313" key="8">
    <source>
        <dbReference type="EMBL" id="MBB3809616.1"/>
    </source>
</evidence>
<accession>A0A7W6EGR9</accession>
<keyword evidence="2 8" id="KW-0808">Transferase</keyword>
<gene>
    <name evidence="8" type="ORF">FHS81_001698</name>
</gene>
<dbReference type="AlphaFoldDB" id="A0A7W6EGR9"/>
<protein>
    <submittedName>
        <fullName evidence="8">PPK2 family polyphosphate:nucleotide phosphotransferase</fullName>
    </submittedName>
</protein>
<dbReference type="Proteomes" id="UP000537592">
    <property type="component" value="Unassembled WGS sequence"/>
</dbReference>
<keyword evidence="9" id="KW-1185">Reference proteome</keyword>
<comment type="caution">
    <text evidence="8">The sequence shown here is derived from an EMBL/GenBank/DDBJ whole genome shotgun (WGS) entry which is preliminary data.</text>
</comment>
<feature type="domain" description="Polyphosphate kinase-2-related" evidence="7">
    <location>
        <begin position="32"/>
        <end position="249"/>
    </location>
</feature>
<evidence type="ECO:0000256" key="5">
    <source>
        <dbReference type="ARBA" id="ARBA00024500"/>
    </source>
</evidence>
<feature type="compositionally biased region" description="Basic and acidic residues" evidence="6">
    <location>
        <begin position="279"/>
        <end position="303"/>
    </location>
</feature>
<dbReference type="InterPro" id="IPR016898">
    <property type="entry name" value="Polyphosphate_phosphotransfera"/>
</dbReference>
<evidence type="ECO:0000256" key="2">
    <source>
        <dbReference type="ARBA" id="ARBA00022679"/>
    </source>
</evidence>
<evidence type="ECO:0000256" key="3">
    <source>
        <dbReference type="ARBA" id="ARBA00022777"/>
    </source>
</evidence>
<feature type="region of interest" description="Disordered" evidence="6">
    <location>
        <begin position="272"/>
        <end position="303"/>
    </location>
</feature>
<dbReference type="PANTHER" id="PTHR34383">
    <property type="entry name" value="POLYPHOSPHATE:AMP PHOSPHOTRANSFERASE-RELATED"/>
    <property type="match status" value="1"/>
</dbReference>
<sequence length="303" mass="34812">MGLREKLIVKPGSKVSLKDIDPAYSGDYKSAEHAAADIAANVEQLTSLQRKLYGEKKHALLIVLQGIDAAGKDGTCWHVLSGMNPQGTDVTGFKQPTEEELAHDFLWRVHPHVPGLGQVGVFNRSHYEDVLVVRVHDIVPESVWSKRYDLINDFEKLLTDNGVTVLKFMLYISREEQLARFEERLNDPDRQWKISDADYKERALWDKYIEAFEAALENCSTKHAPWYVIPSNHKWFRNLAVSKIVEETLLDLKLQLPAPTVDLNQIRQQYHQALQADPQAEKDIDKKEKKDKKEKDKEKKDKS</sequence>
<dbReference type="InterPro" id="IPR022300">
    <property type="entry name" value="PPK2-rel_1"/>
</dbReference>
<dbReference type="EMBL" id="JACICC010000003">
    <property type="protein sequence ID" value="MBB3809616.1"/>
    <property type="molecule type" value="Genomic_DNA"/>
</dbReference>
<dbReference type="NCBIfam" id="TIGR03709">
    <property type="entry name" value="PPK2_rel_1"/>
    <property type="match status" value="1"/>
</dbReference>
<evidence type="ECO:0000313" key="9">
    <source>
        <dbReference type="Proteomes" id="UP000537592"/>
    </source>
</evidence>
<dbReference type="GO" id="GO:0006797">
    <property type="term" value="P:polyphosphate metabolic process"/>
    <property type="evidence" value="ECO:0007669"/>
    <property type="project" value="InterPro"/>
</dbReference>
<dbReference type="GO" id="GO:0006754">
    <property type="term" value="P:ATP biosynthetic process"/>
    <property type="evidence" value="ECO:0007669"/>
    <property type="project" value="UniProtKB-KW"/>
</dbReference>
<keyword evidence="4" id="KW-0066">ATP synthesis</keyword>
<evidence type="ECO:0000256" key="4">
    <source>
        <dbReference type="ARBA" id="ARBA00023310"/>
    </source>
</evidence>
<keyword evidence="3" id="KW-0418">Kinase</keyword>
<dbReference type="GO" id="GO:0008976">
    <property type="term" value="F:polyphosphate kinase activity"/>
    <property type="evidence" value="ECO:0007669"/>
    <property type="project" value="InterPro"/>
</dbReference>
<organism evidence="8 9">
    <name type="scientific">Pseudochelatococcus contaminans</name>
    <dbReference type="NCBI Taxonomy" id="1538103"/>
    <lineage>
        <taxon>Bacteria</taxon>
        <taxon>Pseudomonadati</taxon>
        <taxon>Pseudomonadota</taxon>
        <taxon>Alphaproteobacteria</taxon>
        <taxon>Hyphomicrobiales</taxon>
        <taxon>Chelatococcaceae</taxon>
        <taxon>Pseudochelatococcus</taxon>
    </lineage>
</organism>
<dbReference type="InterPro" id="IPR027417">
    <property type="entry name" value="P-loop_NTPase"/>
</dbReference>
<dbReference type="SUPFAM" id="SSF52540">
    <property type="entry name" value="P-loop containing nucleoside triphosphate hydrolases"/>
    <property type="match status" value="1"/>
</dbReference>
<dbReference type="RefSeq" id="WP_183751836.1">
    <property type="nucleotide sequence ID" value="NZ_JACICC010000003.1"/>
</dbReference>
<dbReference type="PANTHER" id="PTHR34383:SF3">
    <property type="entry name" value="POLYPHOSPHATE:AMP PHOSPHOTRANSFERASE"/>
    <property type="match status" value="1"/>
</dbReference>
<dbReference type="PIRSF" id="PIRSF028756">
    <property type="entry name" value="PPK2_prd"/>
    <property type="match status" value="1"/>
</dbReference>
<evidence type="ECO:0000259" key="7">
    <source>
        <dbReference type="Pfam" id="PF03976"/>
    </source>
</evidence>
<comment type="catalytic activity">
    <reaction evidence="5">
        <text>[phosphate](n) + ATP = [phosphate](n+1) + ADP</text>
        <dbReference type="Rhea" id="RHEA:19573"/>
        <dbReference type="Rhea" id="RHEA-COMP:9859"/>
        <dbReference type="Rhea" id="RHEA-COMP:14280"/>
        <dbReference type="ChEBI" id="CHEBI:16838"/>
        <dbReference type="ChEBI" id="CHEBI:30616"/>
        <dbReference type="ChEBI" id="CHEBI:456216"/>
    </reaction>
    <physiologicalReaction direction="right-to-left" evidence="5">
        <dbReference type="Rhea" id="RHEA:19575"/>
    </physiologicalReaction>
</comment>
<dbReference type="InterPro" id="IPR022488">
    <property type="entry name" value="PPK2-related"/>
</dbReference>
<comment type="similarity">
    <text evidence="1">Belongs to the polyphosphate kinase 2 (PPK2) family. Class I subfamily.</text>
</comment>
<reference evidence="8 9" key="1">
    <citation type="submission" date="2020-08" db="EMBL/GenBank/DDBJ databases">
        <title>Genomic Encyclopedia of Type Strains, Phase IV (KMG-IV): sequencing the most valuable type-strain genomes for metagenomic binning, comparative biology and taxonomic classification.</title>
        <authorList>
            <person name="Goeker M."/>
        </authorList>
    </citation>
    <scope>NUCLEOTIDE SEQUENCE [LARGE SCALE GENOMIC DNA]</scope>
    <source>
        <strain evidence="8 9">DSM 28760</strain>
    </source>
</reference>
<dbReference type="Pfam" id="PF03976">
    <property type="entry name" value="PPK2"/>
    <property type="match status" value="1"/>
</dbReference>
<dbReference type="Gene3D" id="3.40.50.300">
    <property type="entry name" value="P-loop containing nucleotide triphosphate hydrolases"/>
    <property type="match status" value="1"/>
</dbReference>
<evidence type="ECO:0000256" key="1">
    <source>
        <dbReference type="ARBA" id="ARBA00009924"/>
    </source>
</evidence>
<proteinExistence type="inferred from homology"/>
<evidence type="ECO:0000256" key="6">
    <source>
        <dbReference type="SAM" id="MobiDB-lite"/>
    </source>
</evidence>